<dbReference type="RefSeq" id="WP_261693540.1">
    <property type="nucleotide sequence ID" value="NZ_CP104694.1"/>
</dbReference>
<keyword evidence="4 6" id="KW-1133">Transmembrane helix</keyword>
<sequence length="285" mass="30829">MIKAIEALRRDGRSLAPVSLTVQAEVDALVPGHAVIDPERPLDPRTLVQDLLAHEDRRPVARRLTRWVIFMAWAAALLALWLATPLREWMDGPALVASARGLGTSPVAPLLAVLIFVAGSLVFFPFNAMVVLSVIALGPVSGAGCALIGGLCGASVTYEIGRRIGRDTLHHWLGARFHHYSRRFRTRGLLAILAVRLLPVAPFTLVNLLAGAANVRRVDFIAGTLLGIVPGVILAALVVDSAIAALREPRFGNYLVFVVAAITLVGATVMMQRWLSRRLRRSEGR</sequence>
<evidence type="ECO:0000313" key="8">
    <source>
        <dbReference type="EMBL" id="UXI66556.1"/>
    </source>
</evidence>
<evidence type="ECO:0000256" key="5">
    <source>
        <dbReference type="ARBA" id="ARBA00023136"/>
    </source>
</evidence>
<evidence type="ECO:0000256" key="4">
    <source>
        <dbReference type="ARBA" id="ARBA00022989"/>
    </source>
</evidence>
<comment type="similarity">
    <text evidence="6">Belongs to the TVP38/TMEM64 family.</text>
</comment>
<dbReference type="InterPro" id="IPR015414">
    <property type="entry name" value="TMEM64"/>
</dbReference>
<dbReference type="Proteomes" id="UP001064632">
    <property type="component" value="Chromosome"/>
</dbReference>
<feature type="transmembrane region" description="Helical" evidence="6">
    <location>
        <begin position="131"/>
        <end position="156"/>
    </location>
</feature>
<feature type="transmembrane region" description="Helical" evidence="6">
    <location>
        <begin position="188"/>
        <end position="208"/>
    </location>
</feature>
<feature type="domain" description="VTT" evidence="7">
    <location>
        <begin position="124"/>
        <end position="240"/>
    </location>
</feature>
<proteinExistence type="inferred from homology"/>
<feature type="transmembrane region" description="Helical" evidence="6">
    <location>
        <begin position="106"/>
        <end position="124"/>
    </location>
</feature>
<reference evidence="8" key="1">
    <citation type="submission" date="2022-09" db="EMBL/GenBank/DDBJ databases">
        <title>Tahibacter sp. nov., isolated from a fresh water.</title>
        <authorList>
            <person name="Baek J.H."/>
            <person name="Lee J.K."/>
            <person name="Kim J.M."/>
            <person name="Jeon C.O."/>
        </authorList>
    </citation>
    <scope>NUCLEOTIDE SEQUENCE</scope>
    <source>
        <strain evidence="8">W38</strain>
    </source>
</reference>
<name>A0ABY6BAK5_9GAMM</name>
<dbReference type="InterPro" id="IPR032816">
    <property type="entry name" value="VTT_dom"/>
</dbReference>
<comment type="subcellular location">
    <subcellularLocation>
        <location evidence="1 6">Cell membrane</location>
        <topology evidence="1 6">Multi-pass membrane protein</topology>
    </subcellularLocation>
</comment>
<dbReference type="PANTHER" id="PTHR12677:SF59">
    <property type="entry name" value="GOLGI APPARATUS MEMBRANE PROTEIN TVP38-RELATED"/>
    <property type="match status" value="1"/>
</dbReference>
<dbReference type="Pfam" id="PF09335">
    <property type="entry name" value="VTT_dom"/>
    <property type="match status" value="1"/>
</dbReference>
<evidence type="ECO:0000256" key="3">
    <source>
        <dbReference type="ARBA" id="ARBA00022692"/>
    </source>
</evidence>
<keyword evidence="5 6" id="KW-0472">Membrane</keyword>
<keyword evidence="9" id="KW-1185">Reference proteome</keyword>
<accession>A0ABY6BAK5</accession>
<evidence type="ECO:0000256" key="6">
    <source>
        <dbReference type="RuleBase" id="RU366058"/>
    </source>
</evidence>
<evidence type="ECO:0000313" key="9">
    <source>
        <dbReference type="Proteomes" id="UP001064632"/>
    </source>
</evidence>
<evidence type="ECO:0000256" key="1">
    <source>
        <dbReference type="ARBA" id="ARBA00004651"/>
    </source>
</evidence>
<feature type="transmembrane region" description="Helical" evidence="6">
    <location>
        <begin position="251"/>
        <end position="271"/>
    </location>
</feature>
<dbReference type="EMBL" id="CP104694">
    <property type="protein sequence ID" value="UXI66556.1"/>
    <property type="molecule type" value="Genomic_DNA"/>
</dbReference>
<evidence type="ECO:0000259" key="7">
    <source>
        <dbReference type="Pfam" id="PF09335"/>
    </source>
</evidence>
<feature type="transmembrane region" description="Helical" evidence="6">
    <location>
        <begin position="220"/>
        <end position="239"/>
    </location>
</feature>
<keyword evidence="2 6" id="KW-1003">Cell membrane</keyword>
<dbReference type="PANTHER" id="PTHR12677">
    <property type="entry name" value="GOLGI APPARATUS MEMBRANE PROTEIN TVP38-RELATED"/>
    <property type="match status" value="1"/>
</dbReference>
<feature type="transmembrane region" description="Helical" evidence="6">
    <location>
        <begin position="67"/>
        <end position="86"/>
    </location>
</feature>
<keyword evidence="3 6" id="KW-0812">Transmembrane</keyword>
<evidence type="ECO:0000256" key="2">
    <source>
        <dbReference type="ARBA" id="ARBA00022475"/>
    </source>
</evidence>
<protein>
    <recommendedName>
        <fullName evidence="6">TVP38/TMEM64 family membrane protein</fullName>
    </recommendedName>
</protein>
<organism evidence="8 9">
    <name type="scientific">Tahibacter amnicola</name>
    <dbReference type="NCBI Taxonomy" id="2976241"/>
    <lineage>
        <taxon>Bacteria</taxon>
        <taxon>Pseudomonadati</taxon>
        <taxon>Pseudomonadota</taxon>
        <taxon>Gammaproteobacteria</taxon>
        <taxon>Lysobacterales</taxon>
        <taxon>Rhodanobacteraceae</taxon>
        <taxon>Tahibacter</taxon>
    </lineage>
</organism>
<gene>
    <name evidence="8" type="ORF">N4264_17610</name>
</gene>